<keyword evidence="2" id="KW-0611">Plant defense</keyword>
<dbReference type="PANTHER" id="PTHR36766:SF3">
    <property type="entry name" value="RPW8 DOMAIN-CONTAINING PROTEIN"/>
    <property type="match status" value="1"/>
</dbReference>
<dbReference type="InterPro" id="IPR008808">
    <property type="entry name" value="Powdery_mildew-R_dom"/>
</dbReference>
<gene>
    <name evidence="6" type="ORF">M0R45_023619</name>
</gene>
<keyword evidence="7" id="KW-1185">Reference proteome</keyword>
<evidence type="ECO:0000256" key="1">
    <source>
        <dbReference type="ARBA" id="ARBA00008894"/>
    </source>
</evidence>
<name>A0AAW1WNW0_RUBAR</name>
<dbReference type="GO" id="GO:0006952">
    <property type="term" value="P:defense response"/>
    <property type="evidence" value="ECO:0007669"/>
    <property type="project" value="UniProtKB-KW"/>
</dbReference>
<dbReference type="InterPro" id="IPR002182">
    <property type="entry name" value="NB-ARC"/>
</dbReference>
<protein>
    <recommendedName>
        <fullName evidence="8">Powdery mildew resistance protein, RPW8</fullName>
    </recommendedName>
</protein>
<dbReference type="Pfam" id="PF00931">
    <property type="entry name" value="NB-ARC"/>
    <property type="match status" value="1"/>
</dbReference>
<evidence type="ECO:0000313" key="6">
    <source>
        <dbReference type="EMBL" id="KAK9926386.1"/>
    </source>
</evidence>
<evidence type="ECO:0000256" key="3">
    <source>
        <dbReference type="SAM" id="MobiDB-lite"/>
    </source>
</evidence>
<evidence type="ECO:0000259" key="4">
    <source>
        <dbReference type="Pfam" id="PF00931"/>
    </source>
</evidence>
<dbReference type="Pfam" id="PF05659">
    <property type="entry name" value="RPW8"/>
    <property type="match status" value="2"/>
</dbReference>
<feature type="region of interest" description="Disordered" evidence="3">
    <location>
        <begin position="394"/>
        <end position="415"/>
    </location>
</feature>
<comment type="similarity">
    <text evidence="1">Belongs to the disease resistance NB-LRR family.</text>
</comment>
<dbReference type="AlphaFoldDB" id="A0AAW1WNW0"/>
<evidence type="ECO:0008006" key="8">
    <source>
        <dbReference type="Google" id="ProtNLM"/>
    </source>
</evidence>
<reference evidence="6 7" key="1">
    <citation type="journal article" date="2023" name="G3 (Bethesda)">
        <title>A chromosome-length genome assembly and annotation of blackberry (Rubus argutus, cv. 'Hillquist').</title>
        <authorList>
            <person name="Bruna T."/>
            <person name="Aryal R."/>
            <person name="Dudchenko O."/>
            <person name="Sargent D.J."/>
            <person name="Mead D."/>
            <person name="Buti M."/>
            <person name="Cavallini A."/>
            <person name="Hytonen T."/>
            <person name="Andres J."/>
            <person name="Pham M."/>
            <person name="Weisz D."/>
            <person name="Mascagni F."/>
            <person name="Usai G."/>
            <person name="Natali L."/>
            <person name="Bassil N."/>
            <person name="Fernandez G.E."/>
            <person name="Lomsadze A."/>
            <person name="Armour M."/>
            <person name="Olukolu B."/>
            <person name="Poorten T."/>
            <person name="Britton C."/>
            <person name="Davik J."/>
            <person name="Ashrafi H."/>
            <person name="Aiden E.L."/>
            <person name="Borodovsky M."/>
            <person name="Worthington M."/>
        </authorList>
    </citation>
    <scope>NUCLEOTIDE SEQUENCE [LARGE SCALE GENOMIC DNA]</scope>
    <source>
        <strain evidence="6">PI 553951</strain>
    </source>
</reference>
<dbReference type="InterPro" id="IPR027417">
    <property type="entry name" value="P-loop_NTPase"/>
</dbReference>
<dbReference type="Proteomes" id="UP001457282">
    <property type="component" value="Unassembled WGS sequence"/>
</dbReference>
<comment type="caution">
    <text evidence="6">The sequence shown here is derived from an EMBL/GenBank/DDBJ whole genome shotgun (WGS) entry which is preliminary data.</text>
</comment>
<feature type="domain" description="RPW8" evidence="5">
    <location>
        <begin position="10"/>
        <end position="140"/>
    </location>
</feature>
<dbReference type="GO" id="GO:0043531">
    <property type="term" value="F:ADP binding"/>
    <property type="evidence" value="ECO:0007669"/>
    <property type="project" value="InterPro"/>
</dbReference>
<evidence type="ECO:0000256" key="2">
    <source>
        <dbReference type="ARBA" id="ARBA00022821"/>
    </source>
</evidence>
<dbReference type="Gene3D" id="3.40.50.300">
    <property type="entry name" value="P-loop containing nucleotide triphosphate hydrolases"/>
    <property type="match status" value="1"/>
</dbReference>
<dbReference type="PANTHER" id="PTHR36766">
    <property type="entry name" value="PLANT BROAD-SPECTRUM MILDEW RESISTANCE PROTEIN RPW8"/>
    <property type="match status" value="1"/>
</dbReference>
<evidence type="ECO:0000259" key="5">
    <source>
        <dbReference type="Pfam" id="PF05659"/>
    </source>
</evidence>
<feature type="domain" description="NB-ARC" evidence="4">
    <location>
        <begin position="493"/>
        <end position="626"/>
    </location>
</feature>
<accession>A0AAW1WNW0</accession>
<proteinExistence type="inferred from homology"/>
<feature type="compositionally biased region" description="Polar residues" evidence="3">
    <location>
        <begin position="404"/>
        <end position="414"/>
    </location>
</feature>
<dbReference type="SUPFAM" id="SSF52540">
    <property type="entry name" value="P-loop containing nucleoside triphosphate hydrolases"/>
    <property type="match status" value="1"/>
</dbReference>
<organism evidence="6 7">
    <name type="scientific">Rubus argutus</name>
    <name type="common">Southern blackberry</name>
    <dbReference type="NCBI Taxonomy" id="59490"/>
    <lineage>
        <taxon>Eukaryota</taxon>
        <taxon>Viridiplantae</taxon>
        <taxon>Streptophyta</taxon>
        <taxon>Embryophyta</taxon>
        <taxon>Tracheophyta</taxon>
        <taxon>Spermatophyta</taxon>
        <taxon>Magnoliopsida</taxon>
        <taxon>eudicotyledons</taxon>
        <taxon>Gunneridae</taxon>
        <taxon>Pentapetalae</taxon>
        <taxon>rosids</taxon>
        <taxon>fabids</taxon>
        <taxon>Rosales</taxon>
        <taxon>Rosaceae</taxon>
        <taxon>Rosoideae</taxon>
        <taxon>Rosoideae incertae sedis</taxon>
        <taxon>Rubus</taxon>
    </lineage>
</organism>
<evidence type="ECO:0000313" key="7">
    <source>
        <dbReference type="Proteomes" id="UP001457282"/>
    </source>
</evidence>
<sequence length="644" mass="73083">MSITLNFLGGAPFQLLYDGVRIAIGRTSKFRTLLLNLESTLESLQPRIIQQIRDHNVELNLPNDVIQDLQVKMDDGVELVAKLSRLSMWNCRIWGDCCNCIKPSYTDQLAALDRSLRRLLEILKLEQMRNVTELLLLARRTSDKQDDLERRQLEILKSLQETGDILRSQQEVLQRIERNGAASSAPAHPAPALGAAFRVLFDVVIQVKVKNMMYKRLLEDFESTLDCLKPLIEEMVESNRLLHLSNEQQENFIMQMEKGVELVHKVRMGASYGKKEYTKKLVGLDEYLQRLFIELKGQVARNVKETLVRVSNLEREITKIEGGGVVHSDEIESERSIPLPQPRSPLVGVDLQNVQGTQEVIKETLDPISNLEKEIMEIGGDGVVRNDEIQSKGWCQVPEPSLPTAGSSEKSMQGTRDVIKETWDSKNLRVVKQVKGKGVFEYPAADEHELQSFPVGLALDREDHADAYSLASSEEPIDDEDEYSSFTVGLDVHVSKLKTKLFDDDELALVLTGPEGCGKTRLVEKFCQDEEVKDEFKNNIFFVPVSQNPALWLIFQQLYPEGGYREITLPFEQAANAIQWLQAFSKHVGHGPSLLVLDDVWPGSESLLEEFDEFKASNFKILVTSRFEFPRFGSSYYVRPMTGR</sequence>
<feature type="domain" description="RPW8" evidence="5">
    <location>
        <begin position="191"/>
        <end position="317"/>
    </location>
</feature>
<dbReference type="EMBL" id="JBEDUW010000005">
    <property type="protein sequence ID" value="KAK9926386.1"/>
    <property type="molecule type" value="Genomic_DNA"/>
</dbReference>